<evidence type="ECO:0000256" key="11">
    <source>
        <dbReference type="ARBA" id="ARBA00022853"/>
    </source>
</evidence>
<keyword evidence="9" id="KW-0863">Zinc-finger</keyword>
<gene>
    <name evidence="23" type="ORF">RI543_003340</name>
</gene>
<comment type="caution">
    <text evidence="23">The sequence shown here is derived from an EMBL/GenBank/DDBJ whole genome shotgun (WGS) entry which is preliminary data.</text>
</comment>
<evidence type="ECO:0000256" key="1">
    <source>
        <dbReference type="ARBA" id="ARBA00004123"/>
    </source>
</evidence>
<dbReference type="Proteomes" id="UP001306508">
    <property type="component" value="Unassembled WGS sequence"/>
</dbReference>
<dbReference type="EC" id="2.3.1.48" evidence="4 19"/>
<keyword evidence="14 19" id="KW-0539">Nucleus</keyword>
<feature type="region of interest" description="Disordered" evidence="20">
    <location>
        <begin position="391"/>
        <end position="417"/>
    </location>
</feature>
<feature type="region of interest" description="Disordered" evidence="20">
    <location>
        <begin position="121"/>
        <end position="142"/>
    </location>
</feature>
<dbReference type="InterPro" id="IPR000504">
    <property type="entry name" value="RRM_dom"/>
</dbReference>
<dbReference type="GO" id="GO:0005737">
    <property type="term" value="C:cytoplasm"/>
    <property type="evidence" value="ECO:0007669"/>
    <property type="project" value="UniProtKB-SubCell"/>
</dbReference>
<keyword evidence="12 18" id="KW-0694">RNA-binding</keyword>
<evidence type="ECO:0000256" key="14">
    <source>
        <dbReference type="ARBA" id="ARBA00023242"/>
    </source>
</evidence>
<dbReference type="Gene3D" id="3.30.70.330">
    <property type="match status" value="1"/>
</dbReference>
<feature type="region of interest" description="Disordered" evidence="20">
    <location>
        <begin position="725"/>
        <end position="755"/>
    </location>
</feature>
<evidence type="ECO:0000256" key="15">
    <source>
        <dbReference type="ARBA" id="ARBA00055199"/>
    </source>
</evidence>
<evidence type="ECO:0000256" key="6">
    <source>
        <dbReference type="ARBA" id="ARBA00022553"/>
    </source>
</evidence>
<dbReference type="PROSITE" id="PS51726">
    <property type="entry name" value="MYST_HAT"/>
    <property type="match status" value="1"/>
</dbReference>
<feature type="domain" description="MYST-type HAT" evidence="22">
    <location>
        <begin position="958"/>
        <end position="1260"/>
    </location>
</feature>
<dbReference type="InterPro" id="IPR036388">
    <property type="entry name" value="WH-like_DNA-bd_sf"/>
</dbReference>
<comment type="subcellular location">
    <subcellularLocation>
        <location evidence="2">Cytoplasm</location>
    </subcellularLocation>
    <subcellularLocation>
        <location evidence="1 19">Nucleus</location>
    </subcellularLocation>
</comment>
<sequence length="1454" mass="165695">MTDTTNKDLEDKETKDINNLEEDTSPVTTGSEDVIPNAIVIKNIPFAIKREQLLDIIEDMGLPLPYAFNYHFDNGIFRGLAFANFTTPEDTLKVIQGLNGKDINGRKLKVEYKKLLPQHERERIEREKREKRGQLEEQHKNMSNLSLQSLNRVISTPNSNTLLTNSNNNTSNNMNIAQPIVNSTSTFANLTNPQLSNHFMGGPIQNNILQQSQQQQQQPLLVAQHTANSLYSNSNSINPSTERYYAPLPSSSNVPIPPQQLDFNDPDTLEIYSQLLLFKDREKAYYELAYPAGLSANHKRIINVLCSFLNLMEVYDSRFVIIRRKNIPLNNGTCQSNVLDQINLQKHLQQVQPNYVNQNSMLQPTSTGGSLNRSHSYTSLLQAHASSMSISLNNGSNNNNSNSNNSISGGNNNILNTPKIPQTAQLLAQQPSGSISNTNTSGNNILNSIYNNSNNSSNNLNVPSTNSTSPEPLQHPQPILSQQIQPTQQQTFIRQQTTLTPSSRVPSGYSNHHQNINASNPLLRNAALSPTANVVTSNTNSPVVNPITTSVGSTLANINNNGSNNIANGNRLTSSLYNNSSSTNLLLNDSINKPLVPQNTNGSIHSNFSIQSYQDDTLFGNINGNGNIQSSNNRDNTNTNMANTANNADILYKTLSQSGALDNTDLDNHLARSLSGLDIQDSKKNNICNDRDSLKQDNNIILIPKRRTLRKTALEKKANYIFKRKYERINKPKRHSDNKNNSDKSRQNGEQLPNCTVQQVNRGNKLPRIKVIFSTANWFLPRDIQEANLLNDKVTFYYQNDSSSSIAAIYNIENNNKNYNDNWDEKLTKQTFANNIKIKYDPKKFLNFNKSLNTSQKEYLIETDTEQTHQDVDFDLETFLNKNVSSQLDSLEIPYKSIYPLKKKNYFHATPLTIPTKEDRILFHRLFVQSKGSSFLNSNITMTFPQDSKELLALKKPYKASNVKYIYINNHEIKTLYPSPYPENINKQSIIYICQLCLQYSSNRFQYNRHKLKCSQCNLRRPLGNEIYRDKSISIFEIDGREHKTFAKNLCLLSMLFLKSKTLYYEVEPFMFYVLYEHPKLSNDSAKNSNTNNNDEGEMKLVGYFSKEKLNSTNYNLSCILTLPTHRRLGYGFLLMDFSYLLSKREFKHGTPEKPLSDLGLITYRTFWKIKCLETLLYLRDTTKVKTITLEDLSNILGMAPTDIILGLEQLRVLFYSDREDGTRQYAIIINNWKPLEDMYRRWKAKNPLTIKPEKLLWKPMIFGPSCGMNAVNTNLTDSFVGIDNNIEKFSGIDSDEDIFNKHIDLITSFMKDDIDNNYSTIESETLNKLNANDICIDSIGNMQEMDWKLCFREPRLHGNTLNKLNNKFRLKKKVSNLDQLGKKNKMASYDENDDYEDKDISKIFNNMEDINIDNYDDDHDDDYSEVLDQEEDDLPDVDSDNSVVNEVKSLLED</sequence>
<dbReference type="GO" id="GO:0071014">
    <property type="term" value="C:post-mRNA release spliceosomal complex"/>
    <property type="evidence" value="ECO:0007669"/>
    <property type="project" value="UniProtKB-ARBA"/>
</dbReference>
<dbReference type="GO" id="GO:0004402">
    <property type="term" value="F:histone acetyltransferase activity"/>
    <property type="evidence" value="ECO:0007669"/>
    <property type="project" value="InterPro"/>
</dbReference>
<dbReference type="PANTHER" id="PTHR10615">
    <property type="entry name" value="HISTONE ACETYLTRANSFERASE"/>
    <property type="match status" value="1"/>
</dbReference>
<evidence type="ECO:0000259" key="22">
    <source>
        <dbReference type="PROSITE" id="PS51726"/>
    </source>
</evidence>
<dbReference type="Gene3D" id="3.40.630.30">
    <property type="match status" value="1"/>
</dbReference>
<dbReference type="InterPro" id="IPR035979">
    <property type="entry name" value="RBD_domain_sf"/>
</dbReference>
<dbReference type="Gene3D" id="3.30.60.60">
    <property type="entry name" value="N-acetyl transferase-like"/>
    <property type="match status" value="1"/>
</dbReference>
<evidence type="ECO:0000256" key="7">
    <source>
        <dbReference type="ARBA" id="ARBA00022679"/>
    </source>
</evidence>
<feature type="compositionally biased region" description="Basic and acidic residues" evidence="20">
    <location>
        <begin position="1"/>
        <end position="18"/>
    </location>
</feature>
<comment type="catalytic activity">
    <reaction evidence="19">
        <text>L-lysyl-[protein] + acetyl-CoA = N(6)-acetyl-L-lysyl-[protein] + CoA + H(+)</text>
        <dbReference type="Rhea" id="RHEA:45948"/>
        <dbReference type="Rhea" id="RHEA-COMP:9752"/>
        <dbReference type="Rhea" id="RHEA-COMP:10731"/>
        <dbReference type="ChEBI" id="CHEBI:15378"/>
        <dbReference type="ChEBI" id="CHEBI:29969"/>
        <dbReference type="ChEBI" id="CHEBI:57287"/>
        <dbReference type="ChEBI" id="CHEBI:57288"/>
        <dbReference type="ChEBI" id="CHEBI:61930"/>
        <dbReference type="EC" id="2.3.1.48"/>
    </reaction>
</comment>
<dbReference type="FunFam" id="3.30.70.330:FF:000183">
    <property type="entry name" value="R3H domain containing protein"/>
    <property type="match status" value="1"/>
</dbReference>
<feature type="domain" description="RRM" evidence="21">
    <location>
        <begin position="37"/>
        <end position="115"/>
    </location>
</feature>
<keyword evidence="24" id="KW-1185">Reference proteome</keyword>
<keyword evidence="7" id="KW-0808">Transferase</keyword>
<name>A0AAN7W1T1_9SACH</name>
<reference evidence="24" key="1">
    <citation type="submission" date="2023-07" db="EMBL/GenBank/DDBJ databases">
        <title>A draft genome of Kazachstania heterogenica Y-27499.</title>
        <authorList>
            <person name="Donic C."/>
            <person name="Kralova J.S."/>
            <person name="Fidel L."/>
            <person name="Ben-Dor S."/>
            <person name="Jung S."/>
        </authorList>
    </citation>
    <scope>NUCLEOTIDE SEQUENCE [LARGE SCALE GENOMIC DNA]</scope>
    <source>
        <strain evidence="24">Y27499</strain>
    </source>
</reference>
<dbReference type="GO" id="GO:0008270">
    <property type="term" value="F:zinc ion binding"/>
    <property type="evidence" value="ECO:0007669"/>
    <property type="project" value="UniProtKB-KW"/>
</dbReference>
<comment type="similarity">
    <text evidence="3 19">Belongs to the MYST (SAS/MOZ) family.</text>
</comment>
<protein>
    <recommendedName>
        <fullName evidence="4 19">Histone acetyltransferase</fullName>
        <ecNumber evidence="4 19">2.3.1.48</ecNumber>
    </recommendedName>
</protein>
<dbReference type="SMART" id="SM00360">
    <property type="entry name" value="RRM"/>
    <property type="match status" value="1"/>
</dbReference>
<dbReference type="Gene3D" id="1.10.10.10">
    <property type="entry name" value="Winged helix-like DNA-binding domain superfamily/Winged helix DNA-binding domain"/>
    <property type="match status" value="1"/>
</dbReference>
<dbReference type="Pfam" id="PF00076">
    <property type="entry name" value="RRM_1"/>
    <property type="match status" value="1"/>
</dbReference>
<dbReference type="InterPro" id="IPR034186">
    <property type="entry name" value="PIN4-like_RRM"/>
</dbReference>
<evidence type="ECO:0000313" key="23">
    <source>
        <dbReference type="EMBL" id="KAK5779449.1"/>
    </source>
</evidence>
<dbReference type="Pfam" id="PF01853">
    <property type="entry name" value="MOZ_SAS"/>
    <property type="match status" value="1"/>
</dbReference>
<evidence type="ECO:0000256" key="2">
    <source>
        <dbReference type="ARBA" id="ARBA00004496"/>
    </source>
</evidence>
<evidence type="ECO:0000256" key="4">
    <source>
        <dbReference type="ARBA" id="ARBA00013184"/>
    </source>
</evidence>
<dbReference type="Pfam" id="PF17772">
    <property type="entry name" value="zf-MYST"/>
    <property type="match status" value="1"/>
</dbReference>
<evidence type="ECO:0000256" key="17">
    <source>
        <dbReference type="PIRSR" id="PIRSR602717-51"/>
    </source>
</evidence>
<dbReference type="InterPro" id="IPR012677">
    <property type="entry name" value="Nucleotide-bd_a/b_plait_sf"/>
</dbReference>
<keyword evidence="11" id="KW-0156">Chromatin regulator</keyword>
<feature type="compositionally biased region" description="Basic and acidic residues" evidence="20">
    <location>
        <begin position="727"/>
        <end position="747"/>
    </location>
</feature>
<keyword evidence="10" id="KW-0862">Zinc</keyword>
<dbReference type="InterPro" id="IPR050603">
    <property type="entry name" value="MYST_HAT"/>
</dbReference>
<feature type="region of interest" description="Disordered" evidence="20">
    <location>
        <begin position="446"/>
        <end position="477"/>
    </location>
</feature>
<evidence type="ECO:0000313" key="24">
    <source>
        <dbReference type="Proteomes" id="UP001306508"/>
    </source>
</evidence>
<evidence type="ECO:0000256" key="20">
    <source>
        <dbReference type="SAM" id="MobiDB-lite"/>
    </source>
</evidence>
<evidence type="ECO:0000256" key="10">
    <source>
        <dbReference type="ARBA" id="ARBA00022833"/>
    </source>
</evidence>
<dbReference type="InterPro" id="IPR016181">
    <property type="entry name" value="Acyl_CoA_acyltransferase"/>
</dbReference>
<comment type="subunit">
    <text evidence="16">Interacts with csx1.</text>
</comment>
<dbReference type="GO" id="GO:0006357">
    <property type="term" value="P:regulation of transcription by RNA polymerase II"/>
    <property type="evidence" value="ECO:0007669"/>
    <property type="project" value="TreeGrafter"/>
</dbReference>
<dbReference type="InterPro" id="IPR040706">
    <property type="entry name" value="Zf-MYST"/>
</dbReference>
<evidence type="ECO:0000256" key="12">
    <source>
        <dbReference type="ARBA" id="ARBA00022884"/>
    </source>
</evidence>
<comment type="function">
    <text evidence="15">Regulates global gene expression after oxidative stress. Interacts and stabilizes mRNAs and may regulate their transition between different cytoplasmic components after oxidative stress.</text>
</comment>
<accession>A0AAN7W1T1</accession>
<dbReference type="SUPFAM" id="SSF55729">
    <property type="entry name" value="Acyl-CoA N-acyltransferases (Nat)"/>
    <property type="match status" value="1"/>
</dbReference>
<evidence type="ECO:0000256" key="18">
    <source>
        <dbReference type="PROSITE-ProRule" id="PRU00176"/>
    </source>
</evidence>
<evidence type="ECO:0000256" key="9">
    <source>
        <dbReference type="ARBA" id="ARBA00022771"/>
    </source>
</evidence>
<dbReference type="SUPFAM" id="SSF54928">
    <property type="entry name" value="RNA-binding domain, RBD"/>
    <property type="match status" value="1"/>
</dbReference>
<keyword evidence="5" id="KW-0963">Cytoplasm</keyword>
<evidence type="ECO:0000256" key="19">
    <source>
        <dbReference type="RuleBase" id="RU361211"/>
    </source>
</evidence>
<keyword evidence="13" id="KW-0007">Acetylation</keyword>
<evidence type="ECO:0000256" key="8">
    <source>
        <dbReference type="ARBA" id="ARBA00022723"/>
    </source>
</evidence>
<feature type="compositionally biased region" description="Basic and acidic residues" evidence="20">
    <location>
        <begin position="121"/>
        <end position="140"/>
    </location>
</feature>
<evidence type="ECO:0000256" key="5">
    <source>
        <dbReference type="ARBA" id="ARBA00022490"/>
    </source>
</evidence>
<keyword evidence="8" id="KW-0479">Metal-binding</keyword>
<dbReference type="CDD" id="cd12253">
    <property type="entry name" value="RRM_PIN4_like"/>
    <property type="match status" value="1"/>
</dbReference>
<organism evidence="23 24">
    <name type="scientific">Arxiozyma heterogenica</name>
    <dbReference type="NCBI Taxonomy" id="278026"/>
    <lineage>
        <taxon>Eukaryota</taxon>
        <taxon>Fungi</taxon>
        <taxon>Dikarya</taxon>
        <taxon>Ascomycota</taxon>
        <taxon>Saccharomycotina</taxon>
        <taxon>Saccharomycetes</taxon>
        <taxon>Saccharomycetales</taxon>
        <taxon>Saccharomycetaceae</taxon>
        <taxon>Arxiozyma</taxon>
    </lineage>
</organism>
<evidence type="ECO:0000256" key="3">
    <source>
        <dbReference type="ARBA" id="ARBA00010107"/>
    </source>
</evidence>
<feature type="region of interest" description="Disordered" evidence="20">
    <location>
        <begin position="1432"/>
        <end position="1454"/>
    </location>
</feature>
<dbReference type="GO" id="GO:0003682">
    <property type="term" value="F:chromatin binding"/>
    <property type="evidence" value="ECO:0007669"/>
    <property type="project" value="TreeGrafter"/>
</dbReference>
<dbReference type="PROSITE" id="PS50102">
    <property type="entry name" value="RRM"/>
    <property type="match status" value="1"/>
</dbReference>
<dbReference type="PANTHER" id="PTHR10615:SF161">
    <property type="entry name" value="HISTONE ACETYLTRANSFERASE KAT7"/>
    <property type="match status" value="1"/>
</dbReference>
<dbReference type="GO" id="GO:0003723">
    <property type="term" value="F:RNA binding"/>
    <property type="evidence" value="ECO:0007669"/>
    <property type="project" value="UniProtKB-UniRule"/>
</dbReference>
<evidence type="ECO:0000259" key="21">
    <source>
        <dbReference type="PROSITE" id="PS50102"/>
    </source>
</evidence>
<evidence type="ECO:0000256" key="16">
    <source>
        <dbReference type="ARBA" id="ARBA00062407"/>
    </source>
</evidence>
<evidence type="ECO:0000256" key="13">
    <source>
        <dbReference type="ARBA" id="ARBA00022990"/>
    </source>
</evidence>
<feature type="active site" description="Proton donor/acceptor" evidence="17">
    <location>
        <position position="1153"/>
    </location>
</feature>
<dbReference type="GO" id="GO:1990467">
    <property type="term" value="C:NuA3a histone acetyltransferase complex"/>
    <property type="evidence" value="ECO:0007669"/>
    <property type="project" value="TreeGrafter"/>
</dbReference>
<dbReference type="GO" id="GO:0003712">
    <property type="term" value="F:transcription coregulator activity"/>
    <property type="evidence" value="ECO:0007669"/>
    <property type="project" value="TreeGrafter"/>
</dbReference>
<feature type="region of interest" description="Disordered" evidence="20">
    <location>
        <begin position="1"/>
        <end position="29"/>
    </location>
</feature>
<keyword evidence="6" id="KW-0597">Phosphoprotein</keyword>
<feature type="compositionally biased region" description="Low complexity" evidence="20">
    <location>
        <begin position="391"/>
        <end position="416"/>
    </location>
</feature>
<proteinExistence type="inferred from homology"/>
<dbReference type="InterPro" id="IPR002717">
    <property type="entry name" value="HAT_MYST-type"/>
</dbReference>
<dbReference type="EMBL" id="JAWIZZ010000047">
    <property type="protein sequence ID" value="KAK5779449.1"/>
    <property type="molecule type" value="Genomic_DNA"/>
</dbReference>